<dbReference type="EMBL" id="MU032351">
    <property type="protein sequence ID" value="KAF3761317.1"/>
    <property type="molecule type" value="Genomic_DNA"/>
</dbReference>
<evidence type="ECO:0000313" key="3">
    <source>
        <dbReference type="Proteomes" id="UP000803844"/>
    </source>
</evidence>
<keyword evidence="1" id="KW-0175">Coiled coil</keyword>
<evidence type="ECO:0000313" key="2">
    <source>
        <dbReference type="EMBL" id="KAF3761317.1"/>
    </source>
</evidence>
<dbReference type="RefSeq" id="XP_040772296.1">
    <property type="nucleotide sequence ID" value="XM_040917786.1"/>
</dbReference>
<protein>
    <submittedName>
        <fullName evidence="2">Uncharacterized protein</fullName>
    </submittedName>
</protein>
<reference evidence="2" key="1">
    <citation type="journal article" date="2020" name="Phytopathology">
        <title>Genome sequence of the chestnut blight fungus Cryphonectria parasitica EP155: A fundamental resource for an archetypical invasive plant pathogen.</title>
        <authorList>
            <person name="Crouch J.A."/>
            <person name="Dawe A."/>
            <person name="Aerts A."/>
            <person name="Barry K."/>
            <person name="Churchill A.C.L."/>
            <person name="Grimwood J."/>
            <person name="Hillman B."/>
            <person name="Milgroom M.G."/>
            <person name="Pangilinan J."/>
            <person name="Smith M."/>
            <person name="Salamov A."/>
            <person name="Schmutz J."/>
            <person name="Yadav J."/>
            <person name="Grigoriev I.V."/>
            <person name="Nuss D."/>
        </authorList>
    </citation>
    <scope>NUCLEOTIDE SEQUENCE</scope>
    <source>
        <strain evidence="2">EP155</strain>
    </source>
</reference>
<evidence type="ECO:0000256" key="1">
    <source>
        <dbReference type="SAM" id="Coils"/>
    </source>
</evidence>
<dbReference type="GeneID" id="63834915"/>
<feature type="coiled-coil region" evidence="1">
    <location>
        <begin position="30"/>
        <end position="57"/>
    </location>
</feature>
<dbReference type="Proteomes" id="UP000803844">
    <property type="component" value="Unassembled WGS sequence"/>
</dbReference>
<proteinExistence type="predicted"/>
<gene>
    <name evidence="2" type="ORF">M406DRAFT_266116</name>
</gene>
<name>A0A9P4XU55_CRYP1</name>
<dbReference type="OrthoDB" id="5241776at2759"/>
<dbReference type="AlphaFoldDB" id="A0A9P4XU55"/>
<comment type="caution">
    <text evidence="2">The sequence shown here is derived from an EMBL/GenBank/DDBJ whole genome shotgun (WGS) entry which is preliminary data.</text>
</comment>
<organism evidence="2 3">
    <name type="scientific">Cryphonectria parasitica (strain ATCC 38755 / EP155)</name>
    <dbReference type="NCBI Taxonomy" id="660469"/>
    <lineage>
        <taxon>Eukaryota</taxon>
        <taxon>Fungi</taxon>
        <taxon>Dikarya</taxon>
        <taxon>Ascomycota</taxon>
        <taxon>Pezizomycotina</taxon>
        <taxon>Sordariomycetes</taxon>
        <taxon>Sordariomycetidae</taxon>
        <taxon>Diaporthales</taxon>
        <taxon>Cryphonectriaceae</taxon>
        <taxon>Cryphonectria-Endothia species complex</taxon>
        <taxon>Cryphonectria</taxon>
    </lineage>
</organism>
<keyword evidence="3" id="KW-1185">Reference proteome</keyword>
<sequence>VSPLDSSYCAECVQLHYSRCDVQGVSSSELRKIATQHQELKNELQAAEEKVLRLRKQK</sequence>
<accession>A0A9P4XU55</accession>
<feature type="non-terminal residue" evidence="2">
    <location>
        <position position="1"/>
    </location>
</feature>